<gene>
    <name evidence="3" type="ORF">A3C88_00355</name>
</gene>
<sequence length="346" mass="39233">MKTFLLVTDAWTPQVNGVVTVLSTLVRGLEKRGWKVVVIHPELFKTIPFPLYPEVPLALFPGKKIRQVFEEIKPDYVHIAVEWVLGPSARRYCIRNNIPFTTSYHTNFRLYAALYLRPIAGLAGYLADVYMRWFHGGAARMLVSNETLRDELAQRGYKNLVVWPFGVDTERFKRNEESKIDPELAKPIFVYFGRIAKEKSIEEFLDLKLPGSKLVIGGGPYRDYLESKYGNAAKFVGYKKGQELVDWLSVCDVYVFPSRTETFGLTVLEALACGLPVAGHDAIGPKDILTEGIDGYISEDLAEAAVKCLPLSKEACRKKALQYSWEVSIDKFIEHQVQIQYAENAR</sequence>
<dbReference type="Pfam" id="PF13439">
    <property type="entry name" value="Glyco_transf_4"/>
    <property type="match status" value="1"/>
</dbReference>
<dbReference type="AlphaFoldDB" id="A0A1F8FWY5"/>
<evidence type="ECO:0000313" key="4">
    <source>
        <dbReference type="Proteomes" id="UP000178117"/>
    </source>
</evidence>
<dbReference type="STRING" id="1802685.A3C88_00355"/>
<organism evidence="3 4">
    <name type="scientific">Candidatus Yanofskybacteria bacterium RIFCSPHIGHO2_02_FULL_50_12</name>
    <dbReference type="NCBI Taxonomy" id="1802685"/>
    <lineage>
        <taxon>Bacteria</taxon>
        <taxon>Candidatus Yanofskyibacteriota</taxon>
    </lineage>
</organism>
<dbReference type="PANTHER" id="PTHR45947">
    <property type="entry name" value="SULFOQUINOVOSYL TRANSFERASE SQD2"/>
    <property type="match status" value="1"/>
</dbReference>
<dbReference type="SUPFAM" id="SSF53756">
    <property type="entry name" value="UDP-Glycosyltransferase/glycogen phosphorylase"/>
    <property type="match status" value="1"/>
</dbReference>
<protein>
    <recommendedName>
        <fullName evidence="5">Alpha-mannosyltransferase</fullName>
    </recommendedName>
</protein>
<feature type="domain" description="Glycosyl transferase family 1" evidence="1">
    <location>
        <begin position="177"/>
        <end position="300"/>
    </location>
</feature>
<dbReference type="Pfam" id="PF00534">
    <property type="entry name" value="Glycos_transf_1"/>
    <property type="match status" value="1"/>
</dbReference>
<dbReference type="InterPro" id="IPR050194">
    <property type="entry name" value="Glycosyltransferase_grp1"/>
</dbReference>
<dbReference type="InterPro" id="IPR001296">
    <property type="entry name" value="Glyco_trans_1"/>
</dbReference>
<dbReference type="EMBL" id="MGJZ01000021">
    <property type="protein sequence ID" value="OGN16936.1"/>
    <property type="molecule type" value="Genomic_DNA"/>
</dbReference>
<evidence type="ECO:0000259" key="1">
    <source>
        <dbReference type="Pfam" id="PF00534"/>
    </source>
</evidence>
<accession>A0A1F8FWY5</accession>
<dbReference type="GO" id="GO:0016757">
    <property type="term" value="F:glycosyltransferase activity"/>
    <property type="evidence" value="ECO:0007669"/>
    <property type="project" value="InterPro"/>
</dbReference>
<dbReference type="Proteomes" id="UP000178117">
    <property type="component" value="Unassembled WGS sequence"/>
</dbReference>
<name>A0A1F8FWY5_9BACT</name>
<dbReference type="PANTHER" id="PTHR45947:SF3">
    <property type="entry name" value="SULFOQUINOVOSYL TRANSFERASE SQD2"/>
    <property type="match status" value="1"/>
</dbReference>
<evidence type="ECO:0000313" key="3">
    <source>
        <dbReference type="EMBL" id="OGN16936.1"/>
    </source>
</evidence>
<dbReference type="CDD" id="cd03814">
    <property type="entry name" value="GT4-like"/>
    <property type="match status" value="1"/>
</dbReference>
<dbReference type="InterPro" id="IPR028098">
    <property type="entry name" value="Glyco_trans_4-like_N"/>
</dbReference>
<reference evidence="3 4" key="1">
    <citation type="journal article" date="2016" name="Nat. Commun.">
        <title>Thousands of microbial genomes shed light on interconnected biogeochemical processes in an aquifer system.</title>
        <authorList>
            <person name="Anantharaman K."/>
            <person name="Brown C.T."/>
            <person name="Hug L.A."/>
            <person name="Sharon I."/>
            <person name="Castelle C.J."/>
            <person name="Probst A.J."/>
            <person name="Thomas B.C."/>
            <person name="Singh A."/>
            <person name="Wilkins M.J."/>
            <person name="Karaoz U."/>
            <person name="Brodie E.L."/>
            <person name="Williams K.H."/>
            <person name="Hubbard S.S."/>
            <person name="Banfield J.F."/>
        </authorList>
    </citation>
    <scope>NUCLEOTIDE SEQUENCE [LARGE SCALE GENOMIC DNA]</scope>
</reference>
<comment type="caution">
    <text evidence="3">The sequence shown here is derived from an EMBL/GenBank/DDBJ whole genome shotgun (WGS) entry which is preliminary data.</text>
</comment>
<dbReference type="Gene3D" id="3.40.50.2000">
    <property type="entry name" value="Glycogen Phosphorylase B"/>
    <property type="match status" value="2"/>
</dbReference>
<evidence type="ECO:0000259" key="2">
    <source>
        <dbReference type="Pfam" id="PF13439"/>
    </source>
</evidence>
<proteinExistence type="predicted"/>
<evidence type="ECO:0008006" key="5">
    <source>
        <dbReference type="Google" id="ProtNLM"/>
    </source>
</evidence>
<feature type="domain" description="Glycosyltransferase subfamily 4-like N-terminal" evidence="2">
    <location>
        <begin position="15"/>
        <end position="171"/>
    </location>
</feature>